<evidence type="ECO:0000256" key="8">
    <source>
        <dbReference type="HAMAP-Rule" id="MF_00917"/>
    </source>
</evidence>
<evidence type="ECO:0000259" key="9">
    <source>
        <dbReference type="PROSITE" id="PS51918"/>
    </source>
</evidence>
<keyword evidence="5 8" id="KW-0408">Iron</keyword>
<feature type="binding site" evidence="8">
    <location>
        <position position="89"/>
    </location>
    <ligand>
        <name>S-adenosyl-L-methionine</name>
        <dbReference type="ChEBI" id="CHEBI:59789"/>
    </ligand>
</feature>
<dbReference type="GO" id="GO:1904047">
    <property type="term" value="F:S-adenosyl-L-methionine binding"/>
    <property type="evidence" value="ECO:0007669"/>
    <property type="project" value="UniProtKB-UniRule"/>
</dbReference>
<dbReference type="CDD" id="cd01335">
    <property type="entry name" value="Radical_SAM"/>
    <property type="match status" value="1"/>
</dbReference>
<reference evidence="10 11" key="1">
    <citation type="submission" date="2011-10" db="EMBL/GenBank/DDBJ databases">
        <title>Metabolic and evolutionary patterns in the extreme acidophile Ferroplasma acidiphilum.</title>
        <authorList>
            <person name="Golyshina O.V."/>
            <person name="Kozyavkin S.A."/>
            <person name="Tatusov R.L."/>
            <person name="Slesarev A.I."/>
            <person name="Golyshin P.N."/>
        </authorList>
    </citation>
    <scope>NUCLEOTIDE SEQUENCE [LARGE SCALE GENOMIC DNA]</scope>
    <source>
        <strain evidence="11">Y</strain>
    </source>
</reference>
<comment type="pathway">
    <text evidence="8">Purine metabolism; 7-cyano-7-deazaguanine biosynthesis.</text>
</comment>
<comment type="catalytic activity">
    <reaction evidence="8">
        <text>6-carboxy-5,6,7,8-tetrahydropterin + H(+) = 7-carboxy-7-carbaguanine + NH4(+)</text>
        <dbReference type="Rhea" id="RHEA:27974"/>
        <dbReference type="ChEBI" id="CHEBI:15378"/>
        <dbReference type="ChEBI" id="CHEBI:28938"/>
        <dbReference type="ChEBI" id="CHEBI:61032"/>
        <dbReference type="ChEBI" id="CHEBI:61036"/>
        <dbReference type="EC" id="4.3.99.3"/>
    </reaction>
</comment>
<protein>
    <recommendedName>
        <fullName evidence="8">7-carboxy-7-deazaguanine synthase</fullName>
        <shortName evidence="8">CDG synthase</shortName>
        <ecNumber evidence="8">4.3.99.3</ecNumber>
    </recommendedName>
    <alternativeName>
        <fullName evidence="8">Archaeosine biosynthesis protein QueE</fullName>
    </alternativeName>
</protein>
<dbReference type="InterPro" id="IPR024924">
    <property type="entry name" value="7-CO-7-deazaguanine_synth-like"/>
</dbReference>
<dbReference type="HAMAP" id="MF_00917">
    <property type="entry name" value="QueE"/>
    <property type="match status" value="1"/>
</dbReference>
<evidence type="ECO:0000256" key="3">
    <source>
        <dbReference type="ARBA" id="ARBA00022723"/>
    </source>
</evidence>
<name>A0A1V0N3F5_9ARCH</name>
<dbReference type="PROSITE" id="PS51918">
    <property type="entry name" value="RADICAL_SAM"/>
    <property type="match status" value="1"/>
</dbReference>
<evidence type="ECO:0000256" key="6">
    <source>
        <dbReference type="ARBA" id="ARBA00023014"/>
    </source>
</evidence>
<keyword evidence="11" id="KW-1185">Reference proteome</keyword>
<feature type="binding site" evidence="8">
    <location>
        <begin position="25"/>
        <end position="27"/>
    </location>
    <ligand>
        <name>substrate</name>
    </ligand>
</feature>
<dbReference type="SUPFAM" id="SSF102114">
    <property type="entry name" value="Radical SAM enzymes"/>
    <property type="match status" value="1"/>
</dbReference>
<dbReference type="GO" id="GO:0016840">
    <property type="term" value="F:carbon-nitrogen lyase activity"/>
    <property type="evidence" value="ECO:0007669"/>
    <property type="project" value="UniProtKB-UniRule"/>
</dbReference>
<accession>A0A1V0N3F5</accession>
<dbReference type="Pfam" id="PF04055">
    <property type="entry name" value="Radical_SAM"/>
    <property type="match status" value="1"/>
</dbReference>
<feature type="binding site" evidence="8">
    <location>
        <position position="40"/>
    </location>
    <ligand>
        <name>substrate</name>
    </ligand>
</feature>
<proteinExistence type="inferred from homology"/>
<dbReference type="EC" id="4.3.99.3" evidence="8"/>
<keyword evidence="4 8" id="KW-0460">Magnesium</keyword>
<evidence type="ECO:0000313" key="11">
    <source>
        <dbReference type="Proteomes" id="UP000192050"/>
    </source>
</evidence>
<feature type="binding site" evidence="8">
    <location>
        <begin position="50"/>
        <end position="52"/>
    </location>
    <ligand>
        <name>S-adenosyl-L-methionine</name>
        <dbReference type="ChEBI" id="CHEBI:59789"/>
    </ligand>
</feature>
<evidence type="ECO:0000256" key="5">
    <source>
        <dbReference type="ARBA" id="ARBA00023004"/>
    </source>
</evidence>
<keyword evidence="6 8" id="KW-0411">Iron-sulfur</keyword>
<feature type="binding site" evidence="8">
    <location>
        <position position="44"/>
    </location>
    <ligand>
        <name>[4Fe-4S] cluster</name>
        <dbReference type="ChEBI" id="CHEBI:49883"/>
        <note>4Fe-4S-S-AdoMet</note>
    </ligand>
</feature>
<gene>
    <name evidence="8 10" type="primary">queE</name>
    <name evidence="10" type="ORF">FAD_0723</name>
</gene>
<dbReference type="InterPro" id="IPR007197">
    <property type="entry name" value="rSAM"/>
</dbReference>
<dbReference type="PANTHER" id="PTHR42836:SF1">
    <property type="entry name" value="7-CARBOXY-7-DEAZAGUANINE SYNTHASE"/>
    <property type="match status" value="1"/>
</dbReference>
<feature type="binding site" evidence="8">
    <location>
        <position position="48"/>
    </location>
    <ligand>
        <name>[4Fe-4S] cluster</name>
        <dbReference type="ChEBI" id="CHEBI:49883"/>
        <note>4Fe-4S-S-AdoMet</note>
    </ligand>
</feature>
<dbReference type="STRING" id="74969.FAD_0723"/>
<dbReference type="UniPathway" id="UPA00391"/>
<keyword evidence="3 8" id="KW-0479">Metal-binding</keyword>
<feature type="binding site" evidence="8">
    <location>
        <position position="87"/>
    </location>
    <ligand>
        <name>substrate</name>
    </ligand>
</feature>
<dbReference type="SFLD" id="SFLDS00029">
    <property type="entry name" value="Radical_SAM"/>
    <property type="match status" value="1"/>
</dbReference>
<dbReference type="EMBL" id="CP015363">
    <property type="protein sequence ID" value="ARD84629.1"/>
    <property type="molecule type" value="Genomic_DNA"/>
</dbReference>
<evidence type="ECO:0000256" key="7">
    <source>
        <dbReference type="ARBA" id="ARBA00023239"/>
    </source>
</evidence>
<feature type="binding site" evidence="8">
    <location>
        <position position="51"/>
    </location>
    <ligand>
        <name>[4Fe-4S] cluster</name>
        <dbReference type="ChEBI" id="CHEBI:49883"/>
        <note>4Fe-4S-S-AdoMet</note>
    </ligand>
</feature>
<feature type="domain" description="Radical SAM core" evidence="9">
    <location>
        <begin position="31"/>
        <end position="225"/>
    </location>
</feature>
<keyword evidence="1 8" id="KW-0004">4Fe-4S</keyword>
<comment type="cofactor">
    <cofactor evidence="8">
        <name>Mg(2+)</name>
        <dbReference type="ChEBI" id="CHEBI:18420"/>
    </cofactor>
</comment>
<dbReference type="GO" id="GO:0000287">
    <property type="term" value="F:magnesium ion binding"/>
    <property type="evidence" value="ECO:0007669"/>
    <property type="project" value="UniProtKB-UniRule"/>
</dbReference>
<dbReference type="InterPro" id="IPR058240">
    <property type="entry name" value="rSAM_sf"/>
</dbReference>
<sequence length="229" mass="26457">MNWKFINSPYLRFLKMYINEIFLSIQGEGLYSGEKMVFIRTEYCNLRCSWCDTKYSFYEGKEMSIDEIVESARNINSGHGASWICLTGGEPLLQKDISVLVDRLSEEYNILLETSGSLDIGRFLPNHVKVKKDIDFKLPSSGMYRKFNDKNISYMEEGDYIKFVVNDLNDFNVAMEEIEKIGKNVKIVVQPVYGTDIKMLADAFIDKAPSNARLMLQEHKYIYGEIRGV</sequence>
<dbReference type="PANTHER" id="PTHR42836">
    <property type="entry name" value="7-CARBOXY-7-DEAZAGUANINE SYNTHASE"/>
    <property type="match status" value="1"/>
</dbReference>
<dbReference type="InterPro" id="IPR013785">
    <property type="entry name" value="Aldolase_TIM"/>
</dbReference>
<dbReference type="Gene3D" id="3.20.20.70">
    <property type="entry name" value="Aldolase class I"/>
    <property type="match status" value="1"/>
</dbReference>
<keyword evidence="7 8" id="KW-0456">Lyase</keyword>
<comment type="function">
    <text evidence="8">Catalyzes the complex heterocyclic radical-mediated conversion of 6-carboxy-5,6,7,8-tetrahydropterin (CPH4) to 7-carboxy-7-deazaguanine (CDG), a step common to the biosynthetic pathways of all 7-deazapurine-containing compounds.</text>
</comment>
<evidence type="ECO:0000256" key="1">
    <source>
        <dbReference type="ARBA" id="ARBA00022485"/>
    </source>
</evidence>
<dbReference type="AlphaFoldDB" id="A0A1V0N3F5"/>
<dbReference type="Proteomes" id="UP000192050">
    <property type="component" value="Chromosome"/>
</dbReference>
<organism evidence="10 11">
    <name type="scientific">Ferroplasma acidiphilum</name>
    <dbReference type="NCBI Taxonomy" id="74969"/>
    <lineage>
        <taxon>Archaea</taxon>
        <taxon>Methanobacteriati</taxon>
        <taxon>Thermoplasmatota</taxon>
        <taxon>Thermoplasmata</taxon>
        <taxon>Thermoplasmatales</taxon>
        <taxon>Ferroplasmaceae</taxon>
        <taxon>Ferroplasma</taxon>
    </lineage>
</organism>
<keyword evidence="2 8" id="KW-0949">S-adenosyl-L-methionine</keyword>
<comment type="cofactor">
    <cofactor evidence="8">
        <name>S-adenosyl-L-methionine</name>
        <dbReference type="ChEBI" id="CHEBI:59789"/>
    </cofactor>
    <text evidence="8">Binds 1 S-adenosyl-L-methionine per subunit.</text>
</comment>
<dbReference type="PIRSF" id="PIRSF000370">
    <property type="entry name" value="QueE"/>
    <property type="match status" value="1"/>
</dbReference>
<comment type="caution">
    <text evidence="8">Lacks conserved residue(s) required for the propagation of feature annotation.</text>
</comment>
<dbReference type="KEGG" id="fai:FAD_0723"/>
<comment type="cofactor">
    <cofactor evidence="8">
        <name>[4Fe-4S] cluster</name>
        <dbReference type="ChEBI" id="CHEBI:49883"/>
    </cofactor>
    <text evidence="8">Binds 1 [4Fe-4S] cluster. The cluster is coordinated with 3 cysteines and an exchangeable S-adenosyl-L-methionine.</text>
</comment>
<comment type="subunit">
    <text evidence="8">Homodimer.</text>
</comment>
<comment type="similarity">
    <text evidence="8">Belongs to the radical SAM superfamily. 7-carboxy-7-deazaguanine synthase family.</text>
</comment>
<evidence type="ECO:0000313" key="10">
    <source>
        <dbReference type="EMBL" id="ARD84629.1"/>
    </source>
</evidence>
<evidence type="ECO:0000256" key="2">
    <source>
        <dbReference type="ARBA" id="ARBA00022691"/>
    </source>
</evidence>
<evidence type="ECO:0000256" key="4">
    <source>
        <dbReference type="ARBA" id="ARBA00022842"/>
    </source>
</evidence>
<dbReference type="GO" id="GO:0051539">
    <property type="term" value="F:4 iron, 4 sulfur cluster binding"/>
    <property type="evidence" value="ECO:0007669"/>
    <property type="project" value="UniProtKB-UniRule"/>
</dbReference>
<feature type="binding site" evidence="8">
    <location>
        <position position="53"/>
    </location>
    <ligand>
        <name>Mg(2+)</name>
        <dbReference type="ChEBI" id="CHEBI:18420"/>
    </ligand>
</feature>